<evidence type="ECO:0000256" key="11">
    <source>
        <dbReference type="PROSITE-ProRule" id="PRU00146"/>
    </source>
</evidence>
<dbReference type="SUPFAM" id="SSF57903">
    <property type="entry name" value="FYVE/PHD zinc finger"/>
    <property type="match status" value="1"/>
</dbReference>
<sequence length="265" mass="29899">MSFADEFESNIYVYVDLVSLAHLLQKKYALLHDLDKSLQENQRQNEQRCEKEIEDIRRGRTGNVTPNAHFSEEAIDEQKHSVRIADEKLALAMQAYDLVIFFSNPSHPLLFNKVNYFSDDVLLQVDMHVQQLDQYMKKSNEQMRREKENASASNPENSGEAGKAGEGRRGGRKKTRLATAASTAAVASASTGMTSTGMDLDLPVDPNEPTYCICNQVSYGEMIACDNNECKIEWFHFGCVGLKDQPKGKWYCPDCATVKKSRKGR</sequence>
<dbReference type="CDD" id="cd15587">
    <property type="entry name" value="PHD_Yng1p_like"/>
    <property type="match status" value="1"/>
</dbReference>
<dbReference type="Pfam" id="PF12998">
    <property type="entry name" value="ING"/>
    <property type="match status" value="1"/>
</dbReference>
<feature type="compositionally biased region" description="Basic and acidic residues" evidence="13">
    <location>
        <begin position="139"/>
        <end position="149"/>
    </location>
</feature>
<accession>A0ABQ7E639</accession>
<organism evidence="15 16">
    <name type="scientific">Brassica cretica</name>
    <name type="common">Mustard</name>
    <dbReference type="NCBI Taxonomy" id="69181"/>
    <lineage>
        <taxon>Eukaryota</taxon>
        <taxon>Viridiplantae</taxon>
        <taxon>Streptophyta</taxon>
        <taxon>Embryophyta</taxon>
        <taxon>Tracheophyta</taxon>
        <taxon>Spermatophyta</taxon>
        <taxon>Magnoliopsida</taxon>
        <taxon>eudicotyledons</taxon>
        <taxon>Gunneridae</taxon>
        <taxon>Pentapetalae</taxon>
        <taxon>rosids</taxon>
        <taxon>malvids</taxon>
        <taxon>Brassicales</taxon>
        <taxon>Brassicaceae</taxon>
        <taxon>Brassiceae</taxon>
        <taxon>Brassica</taxon>
    </lineage>
</organism>
<dbReference type="Gene3D" id="3.30.40.10">
    <property type="entry name" value="Zinc/RING finger domain, C3HC4 (zinc finger)"/>
    <property type="match status" value="1"/>
</dbReference>
<keyword evidence="16" id="KW-1185">Reference proteome</keyword>
<feature type="domain" description="PHD-type" evidence="14">
    <location>
        <begin position="209"/>
        <end position="258"/>
    </location>
</feature>
<dbReference type="PROSITE" id="PS01359">
    <property type="entry name" value="ZF_PHD_1"/>
    <property type="match status" value="1"/>
</dbReference>
<keyword evidence="5 11" id="KW-0863">Zinc-finger</keyword>
<evidence type="ECO:0000256" key="7">
    <source>
        <dbReference type="ARBA" id="ARBA00022853"/>
    </source>
</evidence>
<dbReference type="PROSITE" id="PS50016">
    <property type="entry name" value="ZF_PHD_2"/>
    <property type="match status" value="1"/>
</dbReference>
<evidence type="ECO:0000256" key="9">
    <source>
        <dbReference type="ARBA" id="ARBA00023163"/>
    </source>
</evidence>
<comment type="caution">
    <text evidence="15">The sequence shown here is derived from an EMBL/GenBank/DDBJ whole genome shotgun (WGS) entry which is preliminary data.</text>
</comment>
<comment type="subcellular location">
    <subcellularLocation>
        <location evidence="1 12">Nucleus</location>
    </subcellularLocation>
</comment>
<keyword evidence="9" id="KW-0804">Transcription</keyword>
<dbReference type="InterPro" id="IPR013083">
    <property type="entry name" value="Znf_RING/FYVE/PHD"/>
</dbReference>
<dbReference type="InterPro" id="IPR019787">
    <property type="entry name" value="Znf_PHD-finger"/>
</dbReference>
<evidence type="ECO:0000256" key="10">
    <source>
        <dbReference type="ARBA" id="ARBA00023242"/>
    </source>
</evidence>
<dbReference type="Gene3D" id="6.10.140.1740">
    <property type="match status" value="1"/>
</dbReference>
<keyword evidence="4 12" id="KW-0479">Metal-binding</keyword>
<evidence type="ECO:0000256" key="12">
    <source>
        <dbReference type="RuleBase" id="RU361213"/>
    </source>
</evidence>
<keyword evidence="6 12" id="KW-0862">Zinc</keyword>
<evidence type="ECO:0000256" key="5">
    <source>
        <dbReference type="ARBA" id="ARBA00022771"/>
    </source>
</evidence>
<evidence type="ECO:0000313" key="16">
    <source>
        <dbReference type="Proteomes" id="UP000266723"/>
    </source>
</evidence>
<evidence type="ECO:0000256" key="2">
    <source>
        <dbReference type="ARBA" id="ARBA00010210"/>
    </source>
</evidence>
<keyword evidence="7 12" id="KW-0156">Chromatin regulator</keyword>
<keyword evidence="10 12" id="KW-0539">Nucleus</keyword>
<dbReference type="InterPro" id="IPR011011">
    <property type="entry name" value="Znf_FYVE_PHD"/>
</dbReference>
<dbReference type="PANTHER" id="PTHR10333">
    <property type="entry name" value="INHIBITOR OF GROWTH PROTEIN"/>
    <property type="match status" value="1"/>
</dbReference>
<comment type="subunit">
    <text evidence="12">Component of an histone acetyltransferase complex. Interacts with H3K4me3 and to a lesser extent with H3K4me2.</text>
</comment>
<evidence type="ECO:0000256" key="1">
    <source>
        <dbReference type="ARBA" id="ARBA00004123"/>
    </source>
</evidence>
<dbReference type="Proteomes" id="UP000266723">
    <property type="component" value="Unassembled WGS sequence"/>
</dbReference>
<dbReference type="InterPro" id="IPR024610">
    <property type="entry name" value="ING_N_histone-binding"/>
</dbReference>
<comment type="similarity">
    <text evidence="2 12">Belongs to the ING family.</text>
</comment>
<dbReference type="InterPro" id="IPR019786">
    <property type="entry name" value="Zinc_finger_PHD-type_CS"/>
</dbReference>
<evidence type="ECO:0000313" key="15">
    <source>
        <dbReference type="EMBL" id="KAF3592291.1"/>
    </source>
</evidence>
<evidence type="ECO:0000259" key="14">
    <source>
        <dbReference type="PROSITE" id="PS50016"/>
    </source>
</evidence>
<protein>
    <recommendedName>
        <fullName evidence="12">PHD finger protein ING</fullName>
    </recommendedName>
</protein>
<reference evidence="15 16" key="1">
    <citation type="journal article" date="2020" name="BMC Genomics">
        <title>Intraspecific diversification of the crop wild relative Brassica cretica Lam. using demographic model selection.</title>
        <authorList>
            <person name="Kioukis A."/>
            <person name="Michalopoulou V.A."/>
            <person name="Briers L."/>
            <person name="Pirintsos S."/>
            <person name="Studholme D.J."/>
            <person name="Pavlidis P."/>
            <person name="Sarris P.F."/>
        </authorList>
    </citation>
    <scope>NUCLEOTIDE SEQUENCE [LARGE SCALE GENOMIC DNA]</scope>
    <source>
        <strain evidence="16">cv. PFS-1207/04</strain>
    </source>
</reference>
<dbReference type="SMART" id="SM01408">
    <property type="entry name" value="ING"/>
    <property type="match status" value="1"/>
</dbReference>
<evidence type="ECO:0000256" key="4">
    <source>
        <dbReference type="ARBA" id="ARBA00022723"/>
    </source>
</evidence>
<dbReference type="InterPro" id="IPR001965">
    <property type="entry name" value="Znf_PHD"/>
</dbReference>
<dbReference type="SMART" id="SM00249">
    <property type="entry name" value="PHD"/>
    <property type="match status" value="1"/>
</dbReference>
<gene>
    <name evidence="15" type="ORF">DY000_02022697</name>
</gene>
<comment type="function">
    <text evidence="12">Component of an histone acetyltransferase complex.</text>
</comment>
<evidence type="ECO:0000256" key="6">
    <source>
        <dbReference type="ARBA" id="ARBA00022833"/>
    </source>
</evidence>
<keyword evidence="3" id="KW-0341">Growth regulation</keyword>
<feature type="region of interest" description="Disordered" evidence="13">
    <location>
        <begin position="139"/>
        <end position="183"/>
    </location>
</feature>
<evidence type="ECO:0000256" key="8">
    <source>
        <dbReference type="ARBA" id="ARBA00023015"/>
    </source>
</evidence>
<dbReference type="InterPro" id="IPR028651">
    <property type="entry name" value="ING_fam"/>
</dbReference>
<keyword evidence="8" id="KW-0805">Transcription regulation</keyword>
<evidence type="ECO:0000256" key="13">
    <source>
        <dbReference type="SAM" id="MobiDB-lite"/>
    </source>
</evidence>
<dbReference type="PANTHER" id="PTHR10333:SF103">
    <property type="entry name" value="INHIBITOR OF GROWTH PROTEIN 3"/>
    <property type="match status" value="1"/>
</dbReference>
<name>A0ABQ7E639_BRACR</name>
<proteinExistence type="inferred from homology"/>
<evidence type="ECO:0000256" key="3">
    <source>
        <dbReference type="ARBA" id="ARBA00022604"/>
    </source>
</evidence>
<dbReference type="EMBL" id="QGKV02000299">
    <property type="protein sequence ID" value="KAF3592291.1"/>
    <property type="molecule type" value="Genomic_DNA"/>
</dbReference>
<comment type="domain">
    <text evidence="12">The PHD-type zinc finger mediates the binding to H3K4me3.</text>
</comment>